<dbReference type="Proteomes" id="UP000290900">
    <property type="component" value="Unassembled WGS sequence"/>
</dbReference>
<name>A0A448YF26_BRENA</name>
<dbReference type="EMBL" id="CAACVR010000001">
    <property type="protein sequence ID" value="VEU19565.1"/>
    <property type="molecule type" value="Genomic_DNA"/>
</dbReference>
<accession>A0A448YF26</accession>
<reference evidence="2 3" key="1">
    <citation type="submission" date="2018-12" db="EMBL/GenBank/DDBJ databases">
        <authorList>
            <person name="Tiukova I."/>
            <person name="Dainat J."/>
        </authorList>
    </citation>
    <scope>NUCLEOTIDE SEQUENCE [LARGE SCALE GENOMIC DNA]</scope>
</reference>
<feature type="coiled-coil region" evidence="1">
    <location>
        <begin position="10"/>
        <end position="62"/>
    </location>
</feature>
<keyword evidence="3" id="KW-1185">Reference proteome</keyword>
<evidence type="ECO:0000313" key="3">
    <source>
        <dbReference type="Proteomes" id="UP000290900"/>
    </source>
</evidence>
<organism evidence="2 3">
    <name type="scientific">Brettanomyces naardenensis</name>
    <name type="common">Yeast</name>
    <dbReference type="NCBI Taxonomy" id="13370"/>
    <lineage>
        <taxon>Eukaryota</taxon>
        <taxon>Fungi</taxon>
        <taxon>Dikarya</taxon>
        <taxon>Ascomycota</taxon>
        <taxon>Saccharomycotina</taxon>
        <taxon>Pichiomycetes</taxon>
        <taxon>Pichiales</taxon>
        <taxon>Pichiaceae</taxon>
        <taxon>Brettanomyces</taxon>
    </lineage>
</organism>
<protein>
    <submittedName>
        <fullName evidence="2">DEKNAAC100050</fullName>
    </submittedName>
</protein>
<gene>
    <name evidence="2" type="ORF">BRENAR_LOCUS302</name>
</gene>
<evidence type="ECO:0000256" key="1">
    <source>
        <dbReference type="SAM" id="Coils"/>
    </source>
</evidence>
<dbReference type="STRING" id="13370.A0A448YF26"/>
<evidence type="ECO:0000313" key="2">
    <source>
        <dbReference type="EMBL" id="VEU19565.1"/>
    </source>
</evidence>
<sequence>MSSRFIGLSKEELLEKMAQFESEFVAYQEESKELEDFLETELDSTTKKLKEMEVLLMKREDEGKTLRARIVGMNKELHLLRESRSLKVNEKDTKIEELSKNVVNLEVINDAVQSNLRAKASQLSNAIERSNGYIERIAVLENDYALQTEELETSNKRNVELQRQLERQAQERRLLEGKIRRMEKILKLATVNREDLRVSKFQTPPVK</sequence>
<dbReference type="AlphaFoldDB" id="A0A448YF26"/>
<keyword evidence="1" id="KW-0175">Coiled coil</keyword>
<dbReference type="InParanoid" id="A0A448YF26"/>
<feature type="coiled-coil region" evidence="1">
    <location>
        <begin position="88"/>
        <end position="185"/>
    </location>
</feature>
<proteinExistence type="predicted"/>
<dbReference type="OrthoDB" id="5877028at2759"/>